<reference evidence="2" key="1">
    <citation type="journal article" date="2023" name="Plant J.">
        <title>The genome of the king protea, Protea cynaroides.</title>
        <authorList>
            <person name="Chang J."/>
            <person name="Duong T.A."/>
            <person name="Schoeman C."/>
            <person name="Ma X."/>
            <person name="Roodt D."/>
            <person name="Barker N."/>
            <person name="Li Z."/>
            <person name="Van de Peer Y."/>
            <person name="Mizrachi E."/>
        </authorList>
    </citation>
    <scope>NUCLEOTIDE SEQUENCE</scope>
    <source>
        <tissue evidence="2">Young leaves</tissue>
    </source>
</reference>
<sequence>MVLPASLYEVLGISMATTSQEIKVVYQRLARVCHPDAVAIDRKGTSANEFMKIHATYSTLFDPQKRANYDHDLFGRQRIYRSLYPHLLTYLHL</sequence>
<dbReference type="InterPro" id="IPR001623">
    <property type="entry name" value="DnaJ_domain"/>
</dbReference>
<evidence type="ECO:0000259" key="1">
    <source>
        <dbReference type="PROSITE" id="PS50076"/>
    </source>
</evidence>
<accession>A0A9Q0GKV7</accession>
<dbReference type="InterPro" id="IPR018253">
    <property type="entry name" value="DnaJ_domain_CS"/>
</dbReference>
<dbReference type="PROSITE" id="PS50076">
    <property type="entry name" value="DNAJ_2"/>
    <property type="match status" value="1"/>
</dbReference>
<dbReference type="InterPro" id="IPR036869">
    <property type="entry name" value="J_dom_sf"/>
</dbReference>
<evidence type="ECO:0000313" key="2">
    <source>
        <dbReference type="EMBL" id="KAJ4936191.1"/>
    </source>
</evidence>
<gene>
    <name evidence="2" type="ORF">NE237_005570</name>
</gene>
<name>A0A9Q0GKV7_9MAGN</name>
<dbReference type="InterPro" id="IPR052276">
    <property type="entry name" value="Diphthamide-biosynth_chaperone"/>
</dbReference>
<proteinExistence type="predicted"/>
<dbReference type="EMBL" id="JAMYWD010002511">
    <property type="protein sequence ID" value="KAJ4936191.1"/>
    <property type="molecule type" value="Genomic_DNA"/>
</dbReference>
<dbReference type="CDD" id="cd06257">
    <property type="entry name" value="DnaJ"/>
    <property type="match status" value="1"/>
</dbReference>
<comment type="caution">
    <text evidence="2">The sequence shown here is derived from an EMBL/GenBank/DDBJ whole genome shotgun (WGS) entry which is preliminary data.</text>
</comment>
<dbReference type="AlphaFoldDB" id="A0A9Q0GKV7"/>
<protein>
    <recommendedName>
        <fullName evidence="1">J domain-containing protein</fullName>
    </recommendedName>
</protein>
<feature type="domain" description="J" evidence="1">
    <location>
        <begin position="6"/>
        <end position="73"/>
    </location>
</feature>
<evidence type="ECO:0000313" key="3">
    <source>
        <dbReference type="Proteomes" id="UP001141806"/>
    </source>
</evidence>
<dbReference type="Proteomes" id="UP001141806">
    <property type="component" value="Unassembled WGS sequence"/>
</dbReference>
<dbReference type="Gene3D" id="1.10.287.110">
    <property type="entry name" value="DnaJ domain"/>
    <property type="match status" value="1"/>
</dbReference>
<dbReference type="PANTHER" id="PTHR44240:SF10">
    <property type="entry name" value="J DOMAIN-CONTAINING PROTEIN"/>
    <property type="match status" value="1"/>
</dbReference>
<dbReference type="PRINTS" id="PR00625">
    <property type="entry name" value="JDOMAIN"/>
</dbReference>
<keyword evidence="3" id="KW-1185">Reference proteome</keyword>
<dbReference type="PROSITE" id="PS00636">
    <property type="entry name" value="DNAJ_1"/>
    <property type="match status" value="1"/>
</dbReference>
<dbReference type="Pfam" id="PF00226">
    <property type="entry name" value="DnaJ"/>
    <property type="match status" value="1"/>
</dbReference>
<organism evidence="2 3">
    <name type="scientific">Protea cynaroides</name>
    <dbReference type="NCBI Taxonomy" id="273540"/>
    <lineage>
        <taxon>Eukaryota</taxon>
        <taxon>Viridiplantae</taxon>
        <taxon>Streptophyta</taxon>
        <taxon>Embryophyta</taxon>
        <taxon>Tracheophyta</taxon>
        <taxon>Spermatophyta</taxon>
        <taxon>Magnoliopsida</taxon>
        <taxon>Proteales</taxon>
        <taxon>Proteaceae</taxon>
        <taxon>Protea</taxon>
    </lineage>
</organism>
<dbReference type="SUPFAM" id="SSF46565">
    <property type="entry name" value="Chaperone J-domain"/>
    <property type="match status" value="1"/>
</dbReference>
<dbReference type="OrthoDB" id="445556at2759"/>
<dbReference type="PANTHER" id="PTHR44240">
    <property type="entry name" value="DNAJ DOMAIN (PROKARYOTIC HEAT SHOCK PROTEIN)-RELATED"/>
    <property type="match status" value="1"/>
</dbReference>
<dbReference type="SMART" id="SM00271">
    <property type="entry name" value="DnaJ"/>
    <property type="match status" value="1"/>
</dbReference>